<gene>
    <name evidence="13" type="ORF">KC669_04455</name>
</gene>
<dbReference type="InterPro" id="IPR033828">
    <property type="entry name" value="GATase1_CTP_Synthase"/>
</dbReference>
<evidence type="ECO:0000256" key="4">
    <source>
        <dbReference type="ARBA" id="ARBA00022598"/>
    </source>
</evidence>
<feature type="transmembrane region" description="Helical" evidence="10">
    <location>
        <begin position="7"/>
        <end position="31"/>
    </location>
</feature>
<keyword evidence="8" id="KW-0665">Pyrimidine biosynthesis</keyword>
<comment type="similarity">
    <text evidence="2">Belongs to the CTP synthase family.</text>
</comment>
<keyword evidence="10" id="KW-0472">Membrane</keyword>
<dbReference type="EMBL" id="JAGQLF010000074">
    <property type="protein sequence ID" value="MCA9387257.1"/>
    <property type="molecule type" value="Genomic_DNA"/>
</dbReference>
<dbReference type="InterPro" id="IPR027417">
    <property type="entry name" value="P-loop_NTPase"/>
</dbReference>
<dbReference type="GO" id="GO:0019856">
    <property type="term" value="P:pyrimidine nucleobase biosynthetic process"/>
    <property type="evidence" value="ECO:0007669"/>
    <property type="project" value="TreeGrafter"/>
</dbReference>
<evidence type="ECO:0000256" key="6">
    <source>
        <dbReference type="ARBA" id="ARBA00022840"/>
    </source>
</evidence>
<dbReference type="GO" id="GO:0003883">
    <property type="term" value="F:CTP synthase activity"/>
    <property type="evidence" value="ECO:0007669"/>
    <property type="project" value="UniProtKB-EC"/>
</dbReference>
<feature type="domain" description="Glutamine amidotransferase" evidence="11">
    <location>
        <begin position="312"/>
        <end position="554"/>
    </location>
</feature>
<keyword evidence="5" id="KW-0547">Nucleotide-binding</keyword>
<dbReference type="GO" id="GO:0005524">
    <property type="term" value="F:ATP binding"/>
    <property type="evidence" value="ECO:0007669"/>
    <property type="project" value="UniProtKB-KW"/>
</dbReference>
<dbReference type="PANTHER" id="PTHR11550">
    <property type="entry name" value="CTP SYNTHASE"/>
    <property type="match status" value="1"/>
</dbReference>
<comment type="caution">
    <text evidence="13">The sequence shown here is derived from an EMBL/GenBank/DDBJ whole genome shotgun (WGS) entry which is preliminary data.</text>
</comment>
<dbReference type="EC" id="6.3.4.2" evidence="3"/>
<reference evidence="13" key="2">
    <citation type="journal article" date="2021" name="Microbiome">
        <title>Successional dynamics and alternative stable states in a saline activated sludge microbial community over 9 years.</title>
        <authorList>
            <person name="Wang Y."/>
            <person name="Ye J."/>
            <person name="Ju F."/>
            <person name="Liu L."/>
            <person name="Boyd J.A."/>
            <person name="Deng Y."/>
            <person name="Parks D.H."/>
            <person name="Jiang X."/>
            <person name="Yin X."/>
            <person name="Woodcroft B.J."/>
            <person name="Tyson G.W."/>
            <person name="Hugenholtz P."/>
            <person name="Polz M.F."/>
            <person name="Zhang T."/>
        </authorList>
    </citation>
    <scope>NUCLEOTIDE SEQUENCE</scope>
    <source>
        <strain evidence="13">HKST-UBA09</strain>
    </source>
</reference>
<evidence type="ECO:0000256" key="8">
    <source>
        <dbReference type="ARBA" id="ARBA00022975"/>
    </source>
</evidence>
<organism evidence="13 14">
    <name type="scientific">Candidatus Dojkabacteria bacterium</name>
    <dbReference type="NCBI Taxonomy" id="2099670"/>
    <lineage>
        <taxon>Bacteria</taxon>
        <taxon>Candidatus Dojkabacteria</taxon>
    </lineage>
</organism>
<keyword evidence="10" id="KW-1133">Transmembrane helix</keyword>
<dbReference type="Gene3D" id="3.40.50.300">
    <property type="entry name" value="P-loop containing nucleotide triphosphate hydrolases"/>
    <property type="match status" value="1"/>
</dbReference>
<dbReference type="PANTHER" id="PTHR11550:SF0">
    <property type="entry name" value="CTP SYNTHASE-RELATED"/>
    <property type="match status" value="1"/>
</dbReference>
<evidence type="ECO:0000256" key="3">
    <source>
        <dbReference type="ARBA" id="ARBA00012291"/>
    </source>
</evidence>
<comment type="pathway">
    <text evidence="1">Pyrimidine metabolism; CTP biosynthesis via de novo pathway; CTP from UDP: step 2/2.</text>
</comment>
<dbReference type="SUPFAM" id="SSF52540">
    <property type="entry name" value="P-loop containing nucleoside triphosphate hydrolases"/>
    <property type="match status" value="1"/>
</dbReference>
<reference evidence="13" key="1">
    <citation type="submission" date="2020-04" db="EMBL/GenBank/DDBJ databases">
        <authorList>
            <person name="Zhang T."/>
        </authorList>
    </citation>
    <scope>NUCLEOTIDE SEQUENCE</scope>
    <source>
        <strain evidence="13">HKST-UBA09</strain>
    </source>
</reference>
<dbReference type="PROSITE" id="PS51273">
    <property type="entry name" value="GATASE_TYPE_1"/>
    <property type="match status" value="1"/>
</dbReference>
<comment type="catalytic activity">
    <reaction evidence="9">
        <text>UTP + L-glutamine + ATP + H2O = CTP + L-glutamate + ADP + phosphate + 2 H(+)</text>
        <dbReference type="Rhea" id="RHEA:26426"/>
        <dbReference type="ChEBI" id="CHEBI:15377"/>
        <dbReference type="ChEBI" id="CHEBI:15378"/>
        <dbReference type="ChEBI" id="CHEBI:29985"/>
        <dbReference type="ChEBI" id="CHEBI:30616"/>
        <dbReference type="ChEBI" id="CHEBI:37563"/>
        <dbReference type="ChEBI" id="CHEBI:43474"/>
        <dbReference type="ChEBI" id="CHEBI:46398"/>
        <dbReference type="ChEBI" id="CHEBI:58359"/>
        <dbReference type="ChEBI" id="CHEBI:456216"/>
        <dbReference type="EC" id="6.3.4.2"/>
    </reaction>
</comment>
<accession>A0A955LAN6</accession>
<protein>
    <recommendedName>
        <fullName evidence="3">CTP synthase (glutamine hydrolyzing)</fullName>
        <ecNumber evidence="3">6.3.4.2</ecNumber>
    </recommendedName>
</protein>
<dbReference type="AlphaFoldDB" id="A0A955LAN6"/>
<name>A0A955LAN6_9BACT</name>
<evidence type="ECO:0000256" key="5">
    <source>
        <dbReference type="ARBA" id="ARBA00022741"/>
    </source>
</evidence>
<feature type="domain" description="CTP synthase N-terminal" evidence="12">
    <location>
        <begin position="6"/>
        <end position="269"/>
    </location>
</feature>
<evidence type="ECO:0000259" key="11">
    <source>
        <dbReference type="Pfam" id="PF00117"/>
    </source>
</evidence>
<keyword evidence="10" id="KW-0812">Transmembrane</keyword>
<evidence type="ECO:0000256" key="7">
    <source>
        <dbReference type="ARBA" id="ARBA00022962"/>
    </source>
</evidence>
<dbReference type="CDD" id="cd01746">
    <property type="entry name" value="GATase1_CTP_Synthase"/>
    <property type="match status" value="1"/>
</dbReference>
<keyword evidence="6" id="KW-0067">ATP-binding</keyword>
<sequence>MAHQTKYIFVSGGVISALGKGITAASVAFLLKRRGFSVCPIKCENNLNVDFGTINPIEHGDPFLCFDGLEGDQDCGNYERFLNQEIGFKNFMTMGQLYSTVINNERNMRYDGEDVEPIPHIVDEILRRIRKAAKDSKADFCVIELGGTVGEYENNNGLYYEAARLLALKEPVAHVHVTYVLEPPHIGEPKTKPAQFGLKDLMSMGVIPNFIVVRAQHPIDRQRKYKFGIKFGIEEQDIFNAENLSDIHQVPLHLHEQGLDLRILKHFNIKKKTNIKIDDWKKFVKKTLAKKKNTTKIAIVGKYFGTGDSQLNDSYHALFHAIEHAATSADTDVEYILVNSEKEEKTMTKKLKNADGIIVPIGWGNRGIEGKINAIKYAREKKIPYLGLCYGMQLACIEYARNVLKLEDAQTEEVSPKAKNKIIHSIPFNEKYQTIKGENTSMRLGTFDCVIKEGTIAFDIYTKHFSKKELNYNAKDKTITVGERHRHRFEFNNEYRKLFEDSEFIFSGVSPDNFFVEMIELPKDEHPFFVATQAHPEYRSYPLQPHPMFIEFIKASLKK</sequence>
<evidence type="ECO:0000256" key="10">
    <source>
        <dbReference type="SAM" id="Phobius"/>
    </source>
</evidence>
<dbReference type="InterPro" id="IPR017926">
    <property type="entry name" value="GATASE"/>
</dbReference>
<evidence type="ECO:0000256" key="1">
    <source>
        <dbReference type="ARBA" id="ARBA00005171"/>
    </source>
</evidence>
<dbReference type="Pfam" id="PF06418">
    <property type="entry name" value="CTP_synth_N"/>
    <property type="match status" value="1"/>
</dbReference>
<evidence type="ECO:0000313" key="14">
    <source>
        <dbReference type="Proteomes" id="UP000714915"/>
    </source>
</evidence>
<dbReference type="NCBIfam" id="TIGR00337">
    <property type="entry name" value="PyrG"/>
    <property type="match status" value="1"/>
</dbReference>
<dbReference type="Proteomes" id="UP000714915">
    <property type="component" value="Unassembled WGS sequence"/>
</dbReference>
<dbReference type="GO" id="GO:0042802">
    <property type="term" value="F:identical protein binding"/>
    <property type="evidence" value="ECO:0007669"/>
    <property type="project" value="TreeGrafter"/>
</dbReference>
<dbReference type="InterPro" id="IPR004468">
    <property type="entry name" value="CTP_synthase"/>
</dbReference>
<dbReference type="InterPro" id="IPR029062">
    <property type="entry name" value="Class_I_gatase-like"/>
</dbReference>
<proteinExistence type="inferred from homology"/>
<keyword evidence="4 13" id="KW-0436">Ligase</keyword>
<evidence type="ECO:0000313" key="13">
    <source>
        <dbReference type="EMBL" id="MCA9387257.1"/>
    </source>
</evidence>
<keyword evidence="7" id="KW-0315">Glutamine amidotransferase</keyword>
<evidence type="ECO:0000256" key="2">
    <source>
        <dbReference type="ARBA" id="ARBA00007533"/>
    </source>
</evidence>
<evidence type="ECO:0000256" key="9">
    <source>
        <dbReference type="ARBA" id="ARBA00047781"/>
    </source>
</evidence>
<dbReference type="Gene3D" id="3.40.50.880">
    <property type="match status" value="1"/>
</dbReference>
<dbReference type="NCBIfam" id="NF003792">
    <property type="entry name" value="PRK05380.1"/>
    <property type="match status" value="1"/>
</dbReference>
<dbReference type="Pfam" id="PF00117">
    <property type="entry name" value="GATase"/>
    <property type="match status" value="1"/>
</dbReference>
<dbReference type="SUPFAM" id="SSF52317">
    <property type="entry name" value="Class I glutamine amidotransferase-like"/>
    <property type="match status" value="1"/>
</dbReference>
<dbReference type="InterPro" id="IPR017456">
    <property type="entry name" value="CTP_synthase_N"/>
</dbReference>
<evidence type="ECO:0000259" key="12">
    <source>
        <dbReference type="Pfam" id="PF06418"/>
    </source>
</evidence>
<dbReference type="GO" id="GO:0006241">
    <property type="term" value="P:CTP biosynthetic process"/>
    <property type="evidence" value="ECO:0007669"/>
    <property type="project" value="InterPro"/>
</dbReference>